<organism evidence="4 5">
    <name type="scientific">Asticcacaulis currens</name>
    <dbReference type="NCBI Taxonomy" id="2984210"/>
    <lineage>
        <taxon>Bacteria</taxon>
        <taxon>Pseudomonadati</taxon>
        <taxon>Pseudomonadota</taxon>
        <taxon>Alphaproteobacteria</taxon>
        <taxon>Caulobacterales</taxon>
        <taxon>Caulobacteraceae</taxon>
        <taxon>Asticcacaulis</taxon>
    </lineage>
</organism>
<evidence type="ECO:0000259" key="3">
    <source>
        <dbReference type="Pfam" id="PF01557"/>
    </source>
</evidence>
<keyword evidence="5" id="KW-1185">Reference proteome</keyword>
<comment type="caution">
    <text evidence="4">The sequence shown here is derived from an EMBL/GenBank/DDBJ whole genome shotgun (WGS) entry which is preliminary data.</text>
</comment>
<accession>A0ABT5IIL5</accession>
<evidence type="ECO:0000256" key="2">
    <source>
        <dbReference type="ARBA" id="ARBA00022723"/>
    </source>
</evidence>
<reference evidence="4 5" key="1">
    <citation type="submission" date="2023-01" db="EMBL/GenBank/DDBJ databases">
        <title>Novel species of the genus Asticcacaulis isolated from rivers.</title>
        <authorList>
            <person name="Lu H."/>
        </authorList>
    </citation>
    <scope>NUCLEOTIDE SEQUENCE [LARGE SCALE GENOMIC DNA]</scope>
    <source>
        <strain evidence="4 5">DXS10W</strain>
    </source>
</reference>
<dbReference type="PANTHER" id="PTHR42796">
    <property type="entry name" value="FUMARYLACETOACETATE HYDROLASE DOMAIN-CONTAINING PROTEIN 2A-RELATED"/>
    <property type="match status" value="1"/>
</dbReference>
<evidence type="ECO:0000256" key="1">
    <source>
        <dbReference type="ARBA" id="ARBA00010211"/>
    </source>
</evidence>
<comment type="similarity">
    <text evidence="1">Belongs to the FAH family.</text>
</comment>
<dbReference type="Pfam" id="PF01557">
    <property type="entry name" value="FAA_hydrolase"/>
    <property type="match status" value="1"/>
</dbReference>
<name>A0ABT5IIL5_9CAUL</name>
<dbReference type="Proteomes" id="UP001216595">
    <property type="component" value="Unassembled WGS sequence"/>
</dbReference>
<dbReference type="Gene3D" id="3.90.850.10">
    <property type="entry name" value="Fumarylacetoacetase-like, C-terminal domain"/>
    <property type="match status" value="1"/>
</dbReference>
<dbReference type="RefSeq" id="WP_272742457.1">
    <property type="nucleotide sequence ID" value="NZ_JAQQKW010000012.1"/>
</dbReference>
<gene>
    <name evidence="4" type="ORF">PQU94_16105</name>
</gene>
<feature type="domain" description="Fumarylacetoacetase-like C-terminal" evidence="3">
    <location>
        <begin position="215"/>
        <end position="355"/>
    </location>
</feature>
<keyword evidence="2" id="KW-0479">Metal-binding</keyword>
<protein>
    <submittedName>
        <fullName evidence="4">Fumarylacetoacetate hydrolase family protein</fullName>
    </submittedName>
</protein>
<evidence type="ECO:0000313" key="4">
    <source>
        <dbReference type="EMBL" id="MDC7695802.1"/>
    </source>
</evidence>
<dbReference type="EMBL" id="JAQQKW010000012">
    <property type="protein sequence ID" value="MDC7695802.1"/>
    <property type="molecule type" value="Genomic_DNA"/>
</dbReference>
<dbReference type="PANTHER" id="PTHR42796:SF7">
    <property type="entry name" value="2-DEHYDRO-3-DEOXY-D-ARABINONATE DEHYDRATASE"/>
    <property type="match status" value="1"/>
</dbReference>
<sequence>MTDSLPAAMLPVDWRDATLVGRILLPEGPTPVLVRGGEVFDMSAVAPTVAQLLAAWPEKGAPAGGRSLGKLEDFAFQKSWEGQSTLLAPIDLQVVKAAGVTFAVSAVERVIEERARGDYNKAQAIRDDLAARVGGDIRSVVPGTEASAKLKEALIADGLWSQYLEVAIGPDAEVFTKAPVLSSVGWGEEVGVRSDSTWNNPEPEVVMVVDPKGRALGATLGNDVNLRCFEGRSALLLGKAKDNNASCALGPFIRMFDEGFTLDDVRSAVLDLRIDGPEGYVLEGRSSMDQISRDPLELIRQALSEHHYPDGFVLMLGTLFAPTQDRDTPGRGFTHKVGDIVTVTSPKLGTLENRVTTSKDARAWTFGIVALMQNLVSRGLLKVETFKADAA</sequence>
<dbReference type="InterPro" id="IPR051121">
    <property type="entry name" value="FAH"/>
</dbReference>
<dbReference type="GO" id="GO:0016787">
    <property type="term" value="F:hydrolase activity"/>
    <property type="evidence" value="ECO:0007669"/>
    <property type="project" value="UniProtKB-KW"/>
</dbReference>
<keyword evidence="4" id="KW-0378">Hydrolase</keyword>
<dbReference type="SUPFAM" id="SSF56529">
    <property type="entry name" value="FAH"/>
    <property type="match status" value="1"/>
</dbReference>
<dbReference type="InterPro" id="IPR036663">
    <property type="entry name" value="Fumarylacetoacetase_C_sf"/>
</dbReference>
<dbReference type="InterPro" id="IPR011234">
    <property type="entry name" value="Fumarylacetoacetase-like_C"/>
</dbReference>
<proteinExistence type="inferred from homology"/>
<evidence type="ECO:0000313" key="5">
    <source>
        <dbReference type="Proteomes" id="UP001216595"/>
    </source>
</evidence>